<sequence>MKTGSLISFFALCATLVSALPLSVSQNIEVGHNVKLRVKKDAGDMYEAVESPGEPETSKPLIGTSPTHRTAELLSIFPASQLDKRQLGVLAGSGAIIDKATAPLASGKNDKFIDLNMPQSGKRSQQSDNI</sequence>
<feature type="region of interest" description="Disordered" evidence="1">
    <location>
        <begin position="108"/>
        <end position="130"/>
    </location>
</feature>
<dbReference type="AlphaFoldDB" id="A0A6A6FTQ1"/>
<feature type="chain" id="PRO_5025446965" evidence="2">
    <location>
        <begin position="20"/>
        <end position="130"/>
    </location>
</feature>
<proteinExistence type="predicted"/>
<feature type="signal peptide" evidence="2">
    <location>
        <begin position="1"/>
        <end position="19"/>
    </location>
</feature>
<keyword evidence="4" id="KW-1185">Reference proteome</keyword>
<protein>
    <submittedName>
        <fullName evidence="3">Uncharacterized protein</fullName>
    </submittedName>
</protein>
<evidence type="ECO:0000256" key="1">
    <source>
        <dbReference type="SAM" id="MobiDB-lite"/>
    </source>
</evidence>
<feature type="compositionally biased region" description="Polar residues" evidence="1">
    <location>
        <begin position="117"/>
        <end position="130"/>
    </location>
</feature>
<dbReference type="EMBL" id="ML992663">
    <property type="protein sequence ID" value="KAF2216813.1"/>
    <property type="molecule type" value="Genomic_DNA"/>
</dbReference>
<dbReference type="OrthoDB" id="3634665at2759"/>
<keyword evidence="2" id="KW-0732">Signal</keyword>
<evidence type="ECO:0000313" key="4">
    <source>
        <dbReference type="Proteomes" id="UP000799539"/>
    </source>
</evidence>
<reference evidence="3" key="1">
    <citation type="journal article" date="2020" name="Stud. Mycol.">
        <title>101 Dothideomycetes genomes: a test case for predicting lifestyles and emergence of pathogens.</title>
        <authorList>
            <person name="Haridas S."/>
            <person name="Albert R."/>
            <person name="Binder M."/>
            <person name="Bloem J."/>
            <person name="Labutti K."/>
            <person name="Salamov A."/>
            <person name="Andreopoulos B."/>
            <person name="Baker S."/>
            <person name="Barry K."/>
            <person name="Bills G."/>
            <person name="Bluhm B."/>
            <person name="Cannon C."/>
            <person name="Castanera R."/>
            <person name="Culley D."/>
            <person name="Daum C."/>
            <person name="Ezra D."/>
            <person name="Gonzalez J."/>
            <person name="Henrissat B."/>
            <person name="Kuo A."/>
            <person name="Liang C."/>
            <person name="Lipzen A."/>
            <person name="Lutzoni F."/>
            <person name="Magnuson J."/>
            <person name="Mondo S."/>
            <person name="Nolan M."/>
            <person name="Ohm R."/>
            <person name="Pangilinan J."/>
            <person name="Park H.-J."/>
            <person name="Ramirez L."/>
            <person name="Alfaro M."/>
            <person name="Sun H."/>
            <person name="Tritt A."/>
            <person name="Yoshinaga Y."/>
            <person name="Zwiers L.-H."/>
            <person name="Turgeon B."/>
            <person name="Goodwin S."/>
            <person name="Spatafora J."/>
            <person name="Crous P."/>
            <person name="Grigoriev I."/>
        </authorList>
    </citation>
    <scope>NUCLEOTIDE SEQUENCE</scope>
    <source>
        <strain evidence="3">SCOH1-5</strain>
    </source>
</reference>
<dbReference type="Proteomes" id="UP000799539">
    <property type="component" value="Unassembled WGS sequence"/>
</dbReference>
<organism evidence="3 4">
    <name type="scientific">Cercospora zeae-maydis SCOH1-5</name>
    <dbReference type="NCBI Taxonomy" id="717836"/>
    <lineage>
        <taxon>Eukaryota</taxon>
        <taxon>Fungi</taxon>
        <taxon>Dikarya</taxon>
        <taxon>Ascomycota</taxon>
        <taxon>Pezizomycotina</taxon>
        <taxon>Dothideomycetes</taxon>
        <taxon>Dothideomycetidae</taxon>
        <taxon>Mycosphaerellales</taxon>
        <taxon>Mycosphaerellaceae</taxon>
        <taxon>Cercospora</taxon>
    </lineage>
</organism>
<gene>
    <name evidence="3" type="ORF">CERZMDRAFT_92884</name>
</gene>
<accession>A0A6A6FTQ1</accession>
<evidence type="ECO:0000256" key="2">
    <source>
        <dbReference type="SAM" id="SignalP"/>
    </source>
</evidence>
<evidence type="ECO:0000313" key="3">
    <source>
        <dbReference type="EMBL" id="KAF2216813.1"/>
    </source>
</evidence>
<name>A0A6A6FTQ1_9PEZI</name>